<proteinExistence type="predicted"/>
<evidence type="ECO:0000313" key="3">
    <source>
        <dbReference type="Proteomes" id="UP000712600"/>
    </source>
</evidence>
<reference evidence="2" key="1">
    <citation type="submission" date="2019-12" db="EMBL/GenBank/DDBJ databases">
        <title>Genome sequencing and annotation of Brassica cretica.</title>
        <authorList>
            <person name="Studholme D.J."/>
            <person name="Sarris P."/>
        </authorList>
    </citation>
    <scope>NUCLEOTIDE SEQUENCE</scope>
    <source>
        <strain evidence="2">PFS-109/04</strain>
        <tissue evidence="2">Leaf</tissue>
    </source>
</reference>
<dbReference type="Proteomes" id="UP000712600">
    <property type="component" value="Unassembled WGS sequence"/>
</dbReference>
<protein>
    <submittedName>
        <fullName evidence="2">Uncharacterized protein</fullName>
    </submittedName>
</protein>
<comment type="caution">
    <text evidence="2">The sequence shown here is derived from an EMBL/GenBank/DDBJ whole genome shotgun (WGS) entry which is preliminary data.</text>
</comment>
<name>A0A8S9SDE8_BRACR</name>
<accession>A0A8S9SDE8</accession>
<organism evidence="2 3">
    <name type="scientific">Brassica cretica</name>
    <name type="common">Mustard</name>
    <dbReference type="NCBI Taxonomy" id="69181"/>
    <lineage>
        <taxon>Eukaryota</taxon>
        <taxon>Viridiplantae</taxon>
        <taxon>Streptophyta</taxon>
        <taxon>Embryophyta</taxon>
        <taxon>Tracheophyta</taxon>
        <taxon>Spermatophyta</taxon>
        <taxon>Magnoliopsida</taxon>
        <taxon>eudicotyledons</taxon>
        <taxon>Gunneridae</taxon>
        <taxon>Pentapetalae</taxon>
        <taxon>rosids</taxon>
        <taxon>malvids</taxon>
        <taxon>Brassicales</taxon>
        <taxon>Brassicaceae</taxon>
        <taxon>Brassiceae</taxon>
        <taxon>Brassica</taxon>
    </lineage>
</organism>
<feature type="compositionally biased region" description="Basic and acidic residues" evidence="1">
    <location>
        <begin position="130"/>
        <end position="144"/>
    </location>
</feature>
<dbReference type="EMBL" id="QGKX02000088">
    <property type="protein sequence ID" value="KAF3589934.1"/>
    <property type="molecule type" value="Genomic_DNA"/>
</dbReference>
<feature type="compositionally biased region" description="Basic and acidic residues" evidence="1">
    <location>
        <begin position="72"/>
        <end position="99"/>
    </location>
</feature>
<evidence type="ECO:0000256" key="1">
    <source>
        <dbReference type="SAM" id="MobiDB-lite"/>
    </source>
</evidence>
<evidence type="ECO:0000313" key="2">
    <source>
        <dbReference type="EMBL" id="KAF3589934.1"/>
    </source>
</evidence>
<gene>
    <name evidence="2" type="ORF">F2Q69_00027933</name>
</gene>
<feature type="region of interest" description="Disordered" evidence="1">
    <location>
        <begin position="72"/>
        <end position="160"/>
    </location>
</feature>
<dbReference type="AlphaFoldDB" id="A0A8S9SDE8"/>
<sequence length="180" mass="20870">MLEKETTLDEEDHQPRPRNPPGKKSHMIQYPRKTRLNSYLQQVSKSHQSYIYYPSLRLEVDHYYVLAEKSRISDKPRAKQSEHESIDENKYENRKESKKGFIPNLRMSVTTSPNDDSDQDETRASSIQSRRKEPRGQDEGRLVDPTRPTARSVNSPVRRVGRCVRSNSPVQRVGQCVGFG</sequence>
<feature type="region of interest" description="Disordered" evidence="1">
    <location>
        <begin position="1"/>
        <end position="30"/>
    </location>
</feature>